<gene>
    <name evidence="1" type="ORF">LMH87_000331</name>
</gene>
<keyword evidence="2" id="KW-1185">Reference proteome</keyword>
<accession>A0A9W8QET5</accession>
<organism evidence="1 2">
    <name type="scientific">Akanthomyces muscarius</name>
    <name type="common">Entomopathogenic fungus</name>
    <name type="synonym">Lecanicillium muscarium</name>
    <dbReference type="NCBI Taxonomy" id="2231603"/>
    <lineage>
        <taxon>Eukaryota</taxon>
        <taxon>Fungi</taxon>
        <taxon>Dikarya</taxon>
        <taxon>Ascomycota</taxon>
        <taxon>Pezizomycotina</taxon>
        <taxon>Sordariomycetes</taxon>
        <taxon>Hypocreomycetidae</taxon>
        <taxon>Hypocreales</taxon>
        <taxon>Cordycipitaceae</taxon>
        <taxon>Akanthomyces</taxon>
    </lineage>
</organism>
<proteinExistence type="predicted"/>
<comment type="caution">
    <text evidence="1">The sequence shown here is derived from an EMBL/GenBank/DDBJ whole genome shotgun (WGS) entry which is preliminary data.</text>
</comment>
<dbReference type="AlphaFoldDB" id="A0A9W8QET5"/>
<sequence length="76" mass="8796">MELPDLAARYFELWPCNVHLRSTRWRYQQDNYSAVAACQVCWKHSRLKSMATTSLADDRCTPVAYGGKWIGKSLSR</sequence>
<evidence type="ECO:0000313" key="1">
    <source>
        <dbReference type="EMBL" id="KAJ4155065.1"/>
    </source>
</evidence>
<dbReference type="Proteomes" id="UP001144673">
    <property type="component" value="Chromosome 6"/>
</dbReference>
<reference evidence="1" key="1">
    <citation type="journal article" date="2023" name="Access Microbiol">
        <title>De-novo genome assembly for Akanthomyces muscarius, a biocontrol agent of insect agricultural pests.</title>
        <authorList>
            <person name="Erdos Z."/>
            <person name="Studholme D.J."/>
            <person name="Raymond B."/>
            <person name="Sharma M."/>
        </authorList>
    </citation>
    <scope>NUCLEOTIDE SEQUENCE</scope>
    <source>
        <strain evidence="1">Ve6</strain>
    </source>
</reference>
<evidence type="ECO:0000313" key="2">
    <source>
        <dbReference type="Proteomes" id="UP001144673"/>
    </source>
</evidence>
<dbReference type="RefSeq" id="XP_056055189.1">
    <property type="nucleotide sequence ID" value="XM_056198219.1"/>
</dbReference>
<name>A0A9W8QET5_AKAMU</name>
<dbReference type="KEGG" id="amus:LMH87_000331"/>
<dbReference type="GeneID" id="80887490"/>
<dbReference type="EMBL" id="JAJHUN010000007">
    <property type="protein sequence ID" value="KAJ4155065.1"/>
    <property type="molecule type" value="Genomic_DNA"/>
</dbReference>
<protein>
    <submittedName>
        <fullName evidence="1">Uncharacterized protein</fullName>
    </submittedName>
</protein>